<keyword evidence="3" id="KW-1185">Reference proteome</keyword>
<evidence type="ECO:0000313" key="2">
    <source>
        <dbReference type="EMBL" id="KAK7411197.1"/>
    </source>
</evidence>
<accession>A0AAN9XVT2</accession>
<dbReference type="Proteomes" id="UP001386955">
    <property type="component" value="Unassembled WGS sequence"/>
</dbReference>
<sequence>MPSKKEEQKLKGVANGVTPNCNEFIAEDEGGGSDFGFQKAKMCRREEEKSWQEQNSVKKKGGVSRGTESEA</sequence>
<comment type="caution">
    <text evidence="2">The sequence shown here is derived from an EMBL/GenBank/DDBJ whole genome shotgun (WGS) entry which is preliminary data.</text>
</comment>
<organism evidence="2 3">
    <name type="scientific">Psophocarpus tetragonolobus</name>
    <name type="common">Winged bean</name>
    <name type="synonym">Dolichos tetragonolobus</name>
    <dbReference type="NCBI Taxonomy" id="3891"/>
    <lineage>
        <taxon>Eukaryota</taxon>
        <taxon>Viridiplantae</taxon>
        <taxon>Streptophyta</taxon>
        <taxon>Embryophyta</taxon>
        <taxon>Tracheophyta</taxon>
        <taxon>Spermatophyta</taxon>
        <taxon>Magnoliopsida</taxon>
        <taxon>eudicotyledons</taxon>
        <taxon>Gunneridae</taxon>
        <taxon>Pentapetalae</taxon>
        <taxon>rosids</taxon>
        <taxon>fabids</taxon>
        <taxon>Fabales</taxon>
        <taxon>Fabaceae</taxon>
        <taxon>Papilionoideae</taxon>
        <taxon>50 kb inversion clade</taxon>
        <taxon>NPAAA clade</taxon>
        <taxon>indigoferoid/millettioid clade</taxon>
        <taxon>Phaseoleae</taxon>
        <taxon>Psophocarpus</taxon>
    </lineage>
</organism>
<dbReference type="AlphaFoldDB" id="A0AAN9XVT2"/>
<evidence type="ECO:0000256" key="1">
    <source>
        <dbReference type="SAM" id="MobiDB-lite"/>
    </source>
</evidence>
<name>A0AAN9XVT2_PSOTE</name>
<dbReference type="EMBL" id="JAYMYS010000001">
    <property type="protein sequence ID" value="KAK7411197.1"/>
    <property type="molecule type" value="Genomic_DNA"/>
</dbReference>
<feature type="region of interest" description="Disordered" evidence="1">
    <location>
        <begin position="46"/>
        <end position="71"/>
    </location>
</feature>
<reference evidence="2 3" key="1">
    <citation type="submission" date="2024-01" db="EMBL/GenBank/DDBJ databases">
        <title>The genomes of 5 underutilized Papilionoideae crops provide insights into root nodulation and disease resistanc.</title>
        <authorList>
            <person name="Jiang F."/>
        </authorList>
    </citation>
    <scope>NUCLEOTIDE SEQUENCE [LARGE SCALE GENOMIC DNA]</scope>
    <source>
        <strain evidence="2">DUOXIRENSHENG_FW03</strain>
        <tissue evidence="2">Leaves</tissue>
    </source>
</reference>
<evidence type="ECO:0000313" key="3">
    <source>
        <dbReference type="Proteomes" id="UP001386955"/>
    </source>
</evidence>
<protein>
    <submittedName>
        <fullName evidence="2">Uncharacterized protein</fullName>
    </submittedName>
</protein>
<proteinExistence type="predicted"/>
<gene>
    <name evidence="2" type="ORF">VNO78_02629</name>
</gene>